<organism evidence="3 4">
    <name type="scientific">Streptomyces albiaxialis</name>
    <dbReference type="NCBI Taxonomy" id="329523"/>
    <lineage>
        <taxon>Bacteria</taxon>
        <taxon>Bacillati</taxon>
        <taxon>Actinomycetota</taxon>
        <taxon>Actinomycetes</taxon>
        <taxon>Kitasatosporales</taxon>
        <taxon>Streptomycetaceae</taxon>
        <taxon>Streptomyces</taxon>
    </lineage>
</organism>
<evidence type="ECO:0000313" key="4">
    <source>
        <dbReference type="Proteomes" id="UP001500016"/>
    </source>
</evidence>
<name>A0ABP5HPQ1_9ACTN</name>
<comment type="caution">
    <text evidence="3">The sequence shown here is derived from an EMBL/GenBank/DDBJ whole genome shotgun (WGS) entry which is preliminary data.</text>
</comment>
<gene>
    <name evidence="3" type="ORF">GCM10009801_40460</name>
</gene>
<proteinExistence type="predicted"/>
<evidence type="ECO:0000256" key="1">
    <source>
        <dbReference type="SAM" id="MobiDB-lite"/>
    </source>
</evidence>
<protein>
    <recommendedName>
        <fullName evidence="2">DUF397 domain-containing protein</fullName>
    </recommendedName>
</protein>
<evidence type="ECO:0000259" key="2">
    <source>
        <dbReference type="Pfam" id="PF04149"/>
    </source>
</evidence>
<dbReference type="Pfam" id="PF04149">
    <property type="entry name" value="DUF397"/>
    <property type="match status" value="1"/>
</dbReference>
<dbReference type="EMBL" id="BAAAPE010000010">
    <property type="protein sequence ID" value="GAA2081485.1"/>
    <property type="molecule type" value="Genomic_DNA"/>
</dbReference>
<dbReference type="Proteomes" id="UP001500016">
    <property type="component" value="Unassembled WGS sequence"/>
</dbReference>
<reference evidence="4" key="1">
    <citation type="journal article" date="2019" name="Int. J. Syst. Evol. Microbiol.">
        <title>The Global Catalogue of Microorganisms (GCM) 10K type strain sequencing project: providing services to taxonomists for standard genome sequencing and annotation.</title>
        <authorList>
            <consortium name="The Broad Institute Genomics Platform"/>
            <consortium name="The Broad Institute Genome Sequencing Center for Infectious Disease"/>
            <person name="Wu L."/>
            <person name="Ma J."/>
        </authorList>
    </citation>
    <scope>NUCLEOTIDE SEQUENCE [LARGE SCALE GENOMIC DNA]</scope>
    <source>
        <strain evidence="4">JCM 15478</strain>
    </source>
</reference>
<dbReference type="InterPro" id="IPR007278">
    <property type="entry name" value="DUF397"/>
</dbReference>
<feature type="region of interest" description="Disordered" evidence="1">
    <location>
        <begin position="1"/>
        <end position="27"/>
    </location>
</feature>
<sequence length="111" mass="11782">MPAADGMRPDVSGFDGSARQARGRMPQTRGHVGALAFGPEEVAVFEEDSSAGIWIKSSYSNDGPNSCVEVRNADGRILVRDSTCPEGDVLAFTAAQWSSFLATTATWVAED</sequence>
<accession>A0ABP5HPQ1</accession>
<feature type="domain" description="DUF397" evidence="2">
    <location>
        <begin position="54"/>
        <end position="103"/>
    </location>
</feature>
<keyword evidence="4" id="KW-1185">Reference proteome</keyword>
<evidence type="ECO:0000313" key="3">
    <source>
        <dbReference type="EMBL" id="GAA2081485.1"/>
    </source>
</evidence>